<evidence type="ECO:0000313" key="1">
    <source>
        <dbReference type="EMBL" id="KAJ9122981.1"/>
    </source>
</evidence>
<evidence type="ECO:0000313" key="2">
    <source>
        <dbReference type="Proteomes" id="UP001234202"/>
    </source>
</evidence>
<dbReference type="Proteomes" id="UP001234202">
    <property type="component" value="Unassembled WGS sequence"/>
</dbReference>
<name>A0ACC2XIW8_9TREE</name>
<dbReference type="EMBL" id="JASBWV010000013">
    <property type="protein sequence ID" value="KAJ9122981.1"/>
    <property type="molecule type" value="Genomic_DNA"/>
</dbReference>
<reference evidence="1" key="1">
    <citation type="submission" date="2023-04" db="EMBL/GenBank/DDBJ databases">
        <title>Draft Genome sequencing of Naganishia species isolated from polar environments using Oxford Nanopore Technology.</title>
        <authorList>
            <person name="Leo P."/>
            <person name="Venkateswaran K."/>
        </authorList>
    </citation>
    <scope>NUCLEOTIDE SEQUENCE</scope>
    <source>
        <strain evidence="1">DBVPG 5303</strain>
    </source>
</reference>
<gene>
    <name evidence="1" type="ORF">QFC24_004019</name>
</gene>
<organism evidence="1 2">
    <name type="scientific">Naganishia onofrii</name>
    <dbReference type="NCBI Taxonomy" id="1851511"/>
    <lineage>
        <taxon>Eukaryota</taxon>
        <taxon>Fungi</taxon>
        <taxon>Dikarya</taxon>
        <taxon>Basidiomycota</taxon>
        <taxon>Agaricomycotina</taxon>
        <taxon>Tremellomycetes</taxon>
        <taxon>Filobasidiales</taxon>
        <taxon>Filobasidiaceae</taxon>
        <taxon>Naganishia</taxon>
    </lineage>
</organism>
<keyword evidence="2" id="KW-1185">Reference proteome</keyword>
<accession>A0ACC2XIW8</accession>
<proteinExistence type="predicted"/>
<sequence>MFTPTRAYTQAELFVPLFVPPVSSDGPIYSSFKARPPPNAAQIAKTKSYLEIFHRKWDTLPDHIRATLSPPVPDLMPSGRVNASENSREPASNSVPAYSSSDEDDNEEVTTPSTFDASMVKDAIKRHLQKYSGAGRVVTVHICVNPLLLGAIKERNNIIDVRTYIVTPPLTPAGSIAPIDAMNAREIQTLVQLIEQDNELVCGRTTAVRGHEHVPLSRISLAQHRRPVISRHKAEPYGSKPRLDDDDERMQRIAMSARMKDVLEERWMALYAADSSEDESEDDILWMNKSKRFTK</sequence>
<comment type="caution">
    <text evidence="1">The sequence shown here is derived from an EMBL/GenBank/DDBJ whole genome shotgun (WGS) entry which is preliminary data.</text>
</comment>
<protein>
    <submittedName>
        <fullName evidence="1">Uncharacterized protein</fullName>
    </submittedName>
</protein>